<keyword evidence="6 9" id="KW-1133">Transmembrane helix</keyword>
<evidence type="ECO:0000259" key="10">
    <source>
        <dbReference type="Pfam" id="PF00999"/>
    </source>
</evidence>
<dbReference type="Gene3D" id="1.20.1530.20">
    <property type="match status" value="1"/>
</dbReference>
<feature type="transmembrane region" description="Helical" evidence="9">
    <location>
        <begin position="326"/>
        <end position="344"/>
    </location>
</feature>
<feature type="domain" description="RCK N-terminal" evidence="11">
    <location>
        <begin position="381"/>
        <end position="489"/>
    </location>
</feature>
<dbReference type="PANTHER" id="PTHR42751">
    <property type="entry name" value="SODIUM/HYDROGEN EXCHANGER FAMILY/TRKA DOMAIN PROTEIN"/>
    <property type="match status" value="1"/>
</dbReference>
<keyword evidence="3" id="KW-0813">Transport</keyword>
<protein>
    <submittedName>
        <fullName evidence="12">Transporter (CPA2 family)</fullName>
    </submittedName>
</protein>
<evidence type="ECO:0000256" key="7">
    <source>
        <dbReference type="ARBA" id="ARBA00023065"/>
    </source>
</evidence>
<gene>
    <name evidence="12" type="ORF">B0H98_102272</name>
</gene>
<evidence type="ECO:0000313" key="13">
    <source>
        <dbReference type="Proteomes" id="UP000237647"/>
    </source>
</evidence>
<evidence type="ECO:0000256" key="1">
    <source>
        <dbReference type="ARBA" id="ARBA00004141"/>
    </source>
</evidence>
<reference evidence="12 13" key="1">
    <citation type="submission" date="2018-03" db="EMBL/GenBank/DDBJ databases">
        <title>Genomic Encyclopedia of Type Strains, Phase III (KMG-III): the genomes of soil and plant-associated and newly described type strains.</title>
        <authorList>
            <person name="Whitman W."/>
        </authorList>
    </citation>
    <scope>NUCLEOTIDE SEQUENCE [LARGE SCALE GENOMIC DNA]</scope>
    <source>
        <strain evidence="12 13">CGMCC 1.12152</strain>
    </source>
</reference>
<evidence type="ECO:0000256" key="8">
    <source>
        <dbReference type="ARBA" id="ARBA00023136"/>
    </source>
</evidence>
<feature type="transmembrane region" description="Helical" evidence="9">
    <location>
        <begin position="168"/>
        <end position="187"/>
    </location>
</feature>
<feature type="transmembrane region" description="Helical" evidence="9">
    <location>
        <begin position="301"/>
        <end position="320"/>
    </location>
</feature>
<evidence type="ECO:0000313" key="12">
    <source>
        <dbReference type="EMBL" id="PRY65742.1"/>
    </source>
</evidence>
<keyword evidence="7" id="KW-0406">Ion transport</keyword>
<dbReference type="GO" id="GO:0015297">
    <property type="term" value="F:antiporter activity"/>
    <property type="evidence" value="ECO:0007669"/>
    <property type="project" value="UniProtKB-KW"/>
</dbReference>
<dbReference type="InterPro" id="IPR036291">
    <property type="entry name" value="NAD(P)-bd_dom_sf"/>
</dbReference>
<keyword evidence="5 9" id="KW-0812">Transmembrane</keyword>
<dbReference type="Gene3D" id="3.40.50.720">
    <property type="entry name" value="NAD(P)-binding Rossmann-like Domain"/>
    <property type="match status" value="1"/>
</dbReference>
<feature type="transmembrane region" description="Helical" evidence="9">
    <location>
        <begin position="142"/>
        <end position="162"/>
    </location>
</feature>
<dbReference type="InterPro" id="IPR003148">
    <property type="entry name" value="RCK_N"/>
</dbReference>
<keyword evidence="13" id="KW-1185">Reference proteome</keyword>
<feature type="transmembrane region" description="Helical" evidence="9">
    <location>
        <begin position="54"/>
        <end position="73"/>
    </location>
</feature>
<dbReference type="Pfam" id="PF00999">
    <property type="entry name" value="Na_H_Exchanger"/>
    <property type="match status" value="1"/>
</dbReference>
<dbReference type="PANTHER" id="PTHR42751:SF1">
    <property type="entry name" value="CATION_PROTON ANTIPORTER YBAL-RELATED"/>
    <property type="match status" value="1"/>
</dbReference>
<dbReference type="GO" id="GO:0006813">
    <property type="term" value="P:potassium ion transport"/>
    <property type="evidence" value="ECO:0007669"/>
    <property type="project" value="InterPro"/>
</dbReference>
<dbReference type="InterPro" id="IPR038770">
    <property type="entry name" value="Na+/solute_symporter_sf"/>
</dbReference>
<feature type="transmembrane region" description="Helical" evidence="9">
    <location>
        <begin position="194"/>
        <end position="210"/>
    </location>
</feature>
<dbReference type="AlphaFoldDB" id="A0A2T0V6C9"/>
<dbReference type="Proteomes" id="UP000237647">
    <property type="component" value="Unassembled WGS sequence"/>
</dbReference>
<comment type="subcellular location">
    <subcellularLocation>
        <location evidence="1">Membrane</location>
        <topology evidence="1">Multi-pass membrane protein</topology>
    </subcellularLocation>
</comment>
<name>A0A2T0V6C9_9GAMM</name>
<comment type="similarity">
    <text evidence="2">Belongs to the monovalent cation:proton antiporter 2 (CPA2) transporter (TC 2.A.37) family.</text>
</comment>
<keyword evidence="8 9" id="KW-0472">Membrane</keyword>
<proteinExistence type="inferred from homology"/>
<accession>A0A2T0V6C9</accession>
<comment type="caution">
    <text evidence="12">The sequence shown here is derived from an EMBL/GenBank/DDBJ whole genome shotgun (WGS) entry which is preliminary data.</text>
</comment>
<dbReference type="InterPro" id="IPR006153">
    <property type="entry name" value="Cation/H_exchanger_TM"/>
</dbReference>
<organism evidence="12 13">
    <name type="scientific">Vreelandella songnenensis</name>
    <dbReference type="NCBI Taxonomy" id="1176243"/>
    <lineage>
        <taxon>Bacteria</taxon>
        <taxon>Pseudomonadati</taxon>
        <taxon>Pseudomonadota</taxon>
        <taxon>Gammaproteobacteria</taxon>
        <taxon>Oceanospirillales</taxon>
        <taxon>Halomonadaceae</taxon>
        <taxon>Vreelandella</taxon>
    </lineage>
</organism>
<dbReference type="Pfam" id="PF02254">
    <property type="entry name" value="TrkA_N"/>
    <property type="match status" value="1"/>
</dbReference>
<evidence type="ECO:0000256" key="6">
    <source>
        <dbReference type="ARBA" id="ARBA00022989"/>
    </source>
</evidence>
<dbReference type="SUPFAM" id="SSF51735">
    <property type="entry name" value="NAD(P)-binding Rossmann-fold domains"/>
    <property type="match status" value="1"/>
</dbReference>
<feature type="domain" description="Cation/H+ exchanger transmembrane" evidence="10">
    <location>
        <begin position="8"/>
        <end position="340"/>
    </location>
</feature>
<dbReference type="OrthoDB" id="3418949at2"/>
<feature type="transmembrane region" description="Helical" evidence="9">
    <location>
        <begin position="112"/>
        <end position="130"/>
    </location>
</feature>
<sequence>MFEVVILSIAFIFGIAARQLSLPPLVGFLAAGFALNAIGPAIGLPANAGPLLEHLAHLGVLLLLFTIGLKLNIRSLAEPVVLGSAFIHLAITCLLFTAGFSIFLSLPLDKAILLSVALSFSSTVLAAKVLEGKRELRALHGRIAIGILIIQDLVALAVLSAYSGISPSPWALLVFLLPLTRPLLYWLMSAAQHDELLVLFGAVLAIAVGGMGFEAIGLSSEVGALVMGLLLARHPRAQELSKALWGLKEVLLISFFLQIGMAGLPDKEALVFAVALALLLPLKGALFFGLLIAFRIRARNAFLGGLSLAAYSEFGLIVAASILPDWLVPLAITVALSFVIAAPLNRIAHRLFDRWEPVLLKFERQASHLDEQPVALGAAAVLVLGMGRTGNAAYDFFAGKGLAVAGIDSDPNKTDAQRQVFYGDIEDVGFWHHLDISDLVAVTLATPELESKLIATRELRKAGFKGHIIAGIHFNDEAAPLHDAGVDQTYLLMAGAGIGIAEKTWESLQQTTLQIRR</sequence>
<dbReference type="EMBL" id="PVTK01000002">
    <property type="protein sequence ID" value="PRY65742.1"/>
    <property type="molecule type" value="Genomic_DNA"/>
</dbReference>
<evidence type="ECO:0000256" key="2">
    <source>
        <dbReference type="ARBA" id="ARBA00005551"/>
    </source>
</evidence>
<evidence type="ECO:0000256" key="4">
    <source>
        <dbReference type="ARBA" id="ARBA00022449"/>
    </source>
</evidence>
<dbReference type="GO" id="GO:0016020">
    <property type="term" value="C:membrane"/>
    <property type="evidence" value="ECO:0007669"/>
    <property type="project" value="UniProtKB-SubCell"/>
</dbReference>
<keyword evidence="4" id="KW-0050">Antiport</keyword>
<evidence type="ECO:0000256" key="5">
    <source>
        <dbReference type="ARBA" id="ARBA00022692"/>
    </source>
</evidence>
<evidence type="ECO:0000256" key="3">
    <source>
        <dbReference type="ARBA" id="ARBA00022448"/>
    </source>
</evidence>
<feature type="transmembrane region" description="Helical" evidence="9">
    <location>
        <begin position="270"/>
        <end position="294"/>
    </location>
</feature>
<dbReference type="GO" id="GO:1902600">
    <property type="term" value="P:proton transmembrane transport"/>
    <property type="evidence" value="ECO:0007669"/>
    <property type="project" value="InterPro"/>
</dbReference>
<evidence type="ECO:0000259" key="11">
    <source>
        <dbReference type="Pfam" id="PF02254"/>
    </source>
</evidence>
<feature type="transmembrane region" description="Helical" evidence="9">
    <location>
        <begin position="85"/>
        <end position="106"/>
    </location>
</feature>
<evidence type="ECO:0000256" key="9">
    <source>
        <dbReference type="SAM" id="Phobius"/>
    </source>
</evidence>